<reference evidence="4" key="2">
    <citation type="submission" date="2020-04" db="EMBL/GenBank/DDBJ databases">
        <authorList>
            <person name="Santos R.A.C."/>
            <person name="Steenwyk J.L."/>
            <person name="Rivero-Menendez O."/>
            <person name="Mead M.E."/>
            <person name="Silva L.P."/>
            <person name="Bastos R.W."/>
            <person name="Alastruey-Izquierdo A."/>
            <person name="Goldman G.H."/>
            <person name="Rokas A."/>
        </authorList>
    </citation>
    <scope>NUCLEOTIDE SEQUENCE</scope>
    <source>
        <strain evidence="4">CNM-CM6805</strain>
    </source>
</reference>
<evidence type="ECO:0000313" key="4">
    <source>
        <dbReference type="EMBL" id="KAF4239430.1"/>
    </source>
</evidence>
<keyword evidence="5" id="KW-1185">Reference proteome</keyword>
<proteinExistence type="inferred from homology"/>
<dbReference type="SUPFAM" id="SSF51735">
    <property type="entry name" value="NAD(P)-binding Rossmann-fold domains"/>
    <property type="match status" value="1"/>
</dbReference>
<dbReference type="PRINTS" id="PR00081">
    <property type="entry name" value="GDHRDH"/>
</dbReference>
<dbReference type="Gene3D" id="3.40.50.720">
    <property type="entry name" value="NAD(P)-binding Rossmann-like Domain"/>
    <property type="match status" value="1"/>
</dbReference>
<reference evidence="4" key="1">
    <citation type="journal article" date="2020" name="bioRxiv">
        <title>Genomic and phenotypic heterogeneity of clinical isolates of the human pathogens Aspergillus fumigatus, Aspergillus lentulus and Aspergillus fumigatiaffinis.</title>
        <authorList>
            <person name="dos Santos R.A.C."/>
            <person name="Steenwyk J.L."/>
            <person name="Rivero-Menendez O."/>
            <person name="Mead M.E."/>
            <person name="Silva L.P."/>
            <person name="Bastos R.W."/>
            <person name="Alastruey-Izquierdo A."/>
            <person name="Goldman G.H."/>
            <person name="Rokas A."/>
        </authorList>
    </citation>
    <scope>NUCLEOTIDE SEQUENCE</scope>
    <source>
        <strain evidence="4">CNM-CM6805</strain>
    </source>
</reference>
<organism evidence="4 5">
    <name type="scientific">Aspergillus fumigatiaffinis</name>
    <dbReference type="NCBI Taxonomy" id="340414"/>
    <lineage>
        <taxon>Eukaryota</taxon>
        <taxon>Fungi</taxon>
        <taxon>Dikarya</taxon>
        <taxon>Ascomycota</taxon>
        <taxon>Pezizomycotina</taxon>
        <taxon>Eurotiomycetes</taxon>
        <taxon>Eurotiomycetidae</taxon>
        <taxon>Eurotiales</taxon>
        <taxon>Aspergillaceae</taxon>
        <taxon>Aspergillus</taxon>
        <taxon>Aspergillus subgen. Fumigati</taxon>
    </lineage>
</organism>
<keyword evidence="2" id="KW-0521">NADP</keyword>
<dbReference type="Proteomes" id="UP000653565">
    <property type="component" value="Unassembled WGS sequence"/>
</dbReference>
<evidence type="ECO:0000256" key="3">
    <source>
        <dbReference type="ARBA" id="ARBA00023002"/>
    </source>
</evidence>
<dbReference type="GO" id="GO:0016491">
    <property type="term" value="F:oxidoreductase activity"/>
    <property type="evidence" value="ECO:0007669"/>
    <property type="project" value="UniProtKB-KW"/>
</dbReference>
<dbReference type="InterPro" id="IPR036291">
    <property type="entry name" value="NAD(P)-bd_dom_sf"/>
</dbReference>
<dbReference type="PANTHER" id="PTHR24321:SF8">
    <property type="entry name" value="ESTRADIOL 17-BETA-DEHYDROGENASE 8-RELATED"/>
    <property type="match status" value="1"/>
</dbReference>
<dbReference type="AlphaFoldDB" id="A0A8H4MBH6"/>
<dbReference type="EMBL" id="JAAAPX010000032">
    <property type="protein sequence ID" value="KAF4239430.1"/>
    <property type="molecule type" value="Genomic_DNA"/>
</dbReference>
<dbReference type="InterPro" id="IPR002347">
    <property type="entry name" value="SDR_fam"/>
</dbReference>
<evidence type="ECO:0000256" key="1">
    <source>
        <dbReference type="ARBA" id="ARBA00006484"/>
    </source>
</evidence>
<accession>A0A8H4MBH6</accession>
<keyword evidence="3" id="KW-0560">Oxidoreductase</keyword>
<protein>
    <recommendedName>
        <fullName evidence="6">Oxidoreductase</fullName>
    </recommendedName>
</protein>
<dbReference type="OrthoDB" id="1669814at2759"/>
<dbReference type="GO" id="GO:0044550">
    <property type="term" value="P:secondary metabolite biosynthetic process"/>
    <property type="evidence" value="ECO:0007669"/>
    <property type="project" value="UniProtKB-ARBA"/>
</dbReference>
<dbReference type="CDD" id="cd05233">
    <property type="entry name" value="SDR_c"/>
    <property type="match status" value="1"/>
</dbReference>
<evidence type="ECO:0000256" key="2">
    <source>
        <dbReference type="ARBA" id="ARBA00022857"/>
    </source>
</evidence>
<comment type="caution">
    <text evidence="4">The sequence shown here is derived from an EMBL/GenBank/DDBJ whole genome shotgun (WGS) entry which is preliminary data.</text>
</comment>
<gene>
    <name evidence="4" type="ORF">CNMCM6805_005852</name>
</gene>
<dbReference type="FunFam" id="3.40.50.720:FF:000084">
    <property type="entry name" value="Short-chain dehydrogenase reductase"/>
    <property type="match status" value="1"/>
</dbReference>
<dbReference type="InterPro" id="IPR020904">
    <property type="entry name" value="Sc_DH/Rdtase_CS"/>
</dbReference>
<dbReference type="PANTHER" id="PTHR24321">
    <property type="entry name" value="DEHYDROGENASES, SHORT CHAIN"/>
    <property type="match status" value="1"/>
</dbReference>
<dbReference type="Pfam" id="PF13561">
    <property type="entry name" value="adh_short_C2"/>
    <property type="match status" value="1"/>
</dbReference>
<name>A0A8H4MBH6_9EURO</name>
<sequence>MSAPLANKVFVITGGAAGIGLATVRTLLSRGASLSVCDIHEGNLRSVIESLDASEISRVLFQKLDVRDRTQVNDFLAATKQRFKHVNGVANIAGTIGKSFGVRNLWDVPMDEYDFVMDVNVRGSFNFVAEALKPGYLEDGSSIVNVGSVASLRGYDKGAIYPISKHAVIGLTKGAAKEGGPREIRVNAVLPGPIQTQLLRETTRAFGDLKRPSAYRPFTREGDPQEIANVISFLLGPESTYVTGAVWAADGGSLA</sequence>
<evidence type="ECO:0000313" key="5">
    <source>
        <dbReference type="Proteomes" id="UP000653565"/>
    </source>
</evidence>
<comment type="similarity">
    <text evidence="1">Belongs to the short-chain dehydrogenases/reductases (SDR) family.</text>
</comment>
<dbReference type="PROSITE" id="PS00061">
    <property type="entry name" value="ADH_SHORT"/>
    <property type="match status" value="1"/>
</dbReference>
<evidence type="ECO:0008006" key="6">
    <source>
        <dbReference type="Google" id="ProtNLM"/>
    </source>
</evidence>